<dbReference type="InterPro" id="IPR048536">
    <property type="entry name" value="Rrn6_K-rich"/>
</dbReference>
<feature type="compositionally biased region" description="Basic residues" evidence="1">
    <location>
        <begin position="971"/>
        <end position="982"/>
    </location>
</feature>
<reference evidence="5 6" key="1">
    <citation type="submission" date="2015-01" db="EMBL/GenBank/DDBJ databases">
        <title>The Genome Sequence of Cladophialophora immunda CBS83496.</title>
        <authorList>
            <consortium name="The Broad Institute Genomics Platform"/>
            <person name="Cuomo C."/>
            <person name="de Hoog S."/>
            <person name="Gorbushina A."/>
            <person name="Stielow B."/>
            <person name="Teixiera M."/>
            <person name="Abouelleil A."/>
            <person name="Chapman S.B."/>
            <person name="Priest M."/>
            <person name="Young S.K."/>
            <person name="Wortman J."/>
            <person name="Nusbaum C."/>
            <person name="Birren B."/>
        </authorList>
    </citation>
    <scope>NUCLEOTIDE SEQUENCE [LARGE SCALE GENOMIC DNA]</scope>
    <source>
        <strain evidence="5 6">CBS 83496</strain>
    </source>
</reference>
<dbReference type="RefSeq" id="XP_016251718.1">
    <property type="nucleotide sequence ID" value="XM_016389816.1"/>
</dbReference>
<dbReference type="GO" id="GO:0001179">
    <property type="term" value="F:RNA polymerase I general transcription initiation factor binding"/>
    <property type="evidence" value="ECO:0007669"/>
    <property type="project" value="TreeGrafter"/>
</dbReference>
<dbReference type="InterPro" id="IPR048537">
    <property type="entry name" value="RRN6_HB"/>
</dbReference>
<name>A0A0D2B1M4_9EURO</name>
<dbReference type="STRING" id="569365.A0A0D2B1M4"/>
<evidence type="ECO:0000259" key="3">
    <source>
        <dbReference type="Pfam" id="PF20639"/>
    </source>
</evidence>
<dbReference type="GO" id="GO:0001163">
    <property type="term" value="F:RNA polymerase I transcription regulatory region sequence-specific DNA binding"/>
    <property type="evidence" value="ECO:0007669"/>
    <property type="project" value="TreeGrafter"/>
</dbReference>
<protein>
    <recommendedName>
        <fullName evidence="7">RNA polymerase I-specific transcription initiation factor RRN6-like protein</fullName>
    </recommendedName>
</protein>
<organism evidence="5 6">
    <name type="scientific">Cladophialophora immunda</name>
    <dbReference type="NCBI Taxonomy" id="569365"/>
    <lineage>
        <taxon>Eukaryota</taxon>
        <taxon>Fungi</taxon>
        <taxon>Dikarya</taxon>
        <taxon>Ascomycota</taxon>
        <taxon>Pezizomycotina</taxon>
        <taxon>Eurotiomycetes</taxon>
        <taxon>Chaetothyriomycetidae</taxon>
        <taxon>Chaetothyriales</taxon>
        <taxon>Herpotrichiellaceae</taxon>
        <taxon>Cladophialophora</taxon>
    </lineage>
</organism>
<evidence type="ECO:0000259" key="2">
    <source>
        <dbReference type="Pfam" id="PF10214"/>
    </source>
</evidence>
<dbReference type="VEuPathDB" id="FungiDB:PV07_03147"/>
<accession>A0A0D2B1M4</accession>
<dbReference type="GO" id="GO:0070860">
    <property type="term" value="C:RNA polymerase I core factor complex"/>
    <property type="evidence" value="ECO:0007669"/>
    <property type="project" value="TreeGrafter"/>
</dbReference>
<dbReference type="PANTHER" id="PTHR28221:SF2">
    <property type="entry name" value="RNA POLYMERASE I-SPECIFIC TRANSCRIPTION INITIATION FACTOR RRN6"/>
    <property type="match status" value="1"/>
</dbReference>
<evidence type="ECO:0000259" key="4">
    <source>
        <dbReference type="Pfam" id="PF20640"/>
    </source>
</evidence>
<feature type="domain" description="RRN6 beta-propeller" evidence="2">
    <location>
        <begin position="126"/>
        <end position="483"/>
    </location>
</feature>
<proteinExistence type="predicted"/>
<dbReference type="GO" id="GO:0042790">
    <property type="term" value="P:nucleolar large rRNA transcription by RNA polymerase I"/>
    <property type="evidence" value="ECO:0007669"/>
    <property type="project" value="TreeGrafter"/>
</dbReference>
<keyword evidence="6" id="KW-1185">Reference proteome</keyword>
<gene>
    <name evidence="5" type="ORF">PV07_03147</name>
</gene>
<evidence type="ECO:0000313" key="5">
    <source>
        <dbReference type="EMBL" id="KIW31502.1"/>
    </source>
</evidence>
<dbReference type="Proteomes" id="UP000054466">
    <property type="component" value="Unassembled WGS sequence"/>
</dbReference>
<dbReference type="GeneID" id="27342341"/>
<evidence type="ECO:0000313" key="6">
    <source>
        <dbReference type="Proteomes" id="UP000054466"/>
    </source>
</evidence>
<dbReference type="InterPro" id="IPR048535">
    <property type="entry name" value="RRN6_beta-prop"/>
</dbReference>
<sequence>MTDARRSGHHVHETRVLSYGHLGTATYDERHHEWRFLRQGQFREADGLGGARHSWNGSSHFLLADERTWIPAPESAQASRTVQDARLGRGLQNFFLKRVPDAAFVAVELPASPNTVASRRHQLSENALAFGHARRPFDSTLHNNAPYTPIVAIRSCSRRETLQLLVIEARQVAIPNEAGLSDLCIVPSIASKVSGCWTDSTDEILQVASSSHSRGTQFLVVKASSTTILRPMLSTSKASEGLLDPRPVVTIPHSRTGAQPHAHAAFNPHDQSLVALVDTSGQWSIWKVTGRNSRSARILHQVSLKASNNIRSIGQQSLSSKVSTYKDTWHRVCWLADPEGFMDRLLVCNRRFAAAFDRTGSFLGEVDMRLGSQLDRNLILEVKNSGRRSDHVFVLTTSRFLIFSSPQSSGNDRDSGEVLELVCSWNHYRDRNDLGLRMSVLESSKDSWVLLYSATSHLAILYVFGQEGVASTTVSMQDPSTFQFSQQLKGRMKDVIDITMCPVAFSDQNQHAGAVGFGLIKLVASLGTGEIIEALYKNELGQFGLSNHLPETISHLPLPRSLDNYPISAKYVMDEDLDDFVVPDSGGTDDFAGNASSARTTPQDAQRISLNFRDWQRLLQYEVLKENVDDRMSFELALQRVIEYLEHLKVEKKITPIHLLSDITDSCRITDVEHDSQVSDEWLDTLALQAGITVEPTAQVIGGVPSSSRRHTLLDIYEGLVREYLEPLSNQVTDRGRVNRERLVRQIVGDAFFGAFVLTSGIAALPPASPGPYWTPTQDSEGPSPSLGLDSDDPTASQAPTPEALPDTEERAVTRLRNYALFRHDVPPLLLDHQATISNILVHLPESIEQNPEDYSYQQTNQMMKLAQEEMAAESLNPKERKKALRSAVRLQRKLERTQLISQEVVMRRNLLPDISSGPKAAALPLREVQSSQPAAPSSSQTTGPGQGAIPGFSMTQPERGAYGTRQAEKKGKKGQKRRAGF</sequence>
<dbReference type="OrthoDB" id="4090074at2759"/>
<feature type="domain" description="RRN6 K-rich C-terminal" evidence="3">
    <location>
        <begin position="847"/>
        <end position="982"/>
    </location>
</feature>
<dbReference type="Pfam" id="PF10214">
    <property type="entry name" value="Rrn6_beta-prop"/>
    <property type="match status" value="1"/>
</dbReference>
<feature type="domain" description="RRN6 helical bundle" evidence="4">
    <location>
        <begin position="615"/>
        <end position="750"/>
    </location>
</feature>
<dbReference type="EMBL" id="KN847041">
    <property type="protein sequence ID" value="KIW31502.1"/>
    <property type="molecule type" value="Genomic_DNA"/>
</dbReference>
<dbReference type="InterPro" id="IPR019350">
    <property type="entry name" value="RNA_pol_I-sp_TIF_RRN6-like"/>
</dbReference>
<feature type="region of interest" description="Disordered" evidence="1">
    <location>
        <begin position="769"/>
        <end position="810"/>
    </location>
</feature>
<dbReference type="HOGENOM" id="CLU_296124_0_0_1"/>
<dbReference type="Pfam" id="PF20640">
    <property type="entry name" value="Rrn6_HB"/>
    <property type="match status" value="1"/>
</dbReference>
<feature type="compositionally biased region" description="Low complexity" evidence="1">
    <location>
        <begin position="930"/>
        <end position="941"/>
    </location>
</feature>
<dbReference type="AlphaFoldDB" id="A0A0D2B1M4"/>
<feature type="region of interest" description="Disordered" evidence="1">
    <location>
        <begin position="925"/>
        <end position="982"/>
    </location>
</feature>
<dbReference type="PANTHER" id="PTHR28221">
    <property type="entry name" value="RNA POLYMERASE I-SPECIFIC TRANSCRIPTION INITIATION FACTOR RRN6"/>
    <property type="match status" value="1"/>
</dbReference>
<dbReference type="Pfam" id="PF20639">
    <property type="entry name" value="Rrn6_K-rich"/>
    <property type="match status" value="1"/>
</dbReference>
<evidence type="ECO:0008006" key="7">
    <source>
        <dbReference type="Google" id="ProtNLM"/>
    </source>
</evidence>
<evidence type="ECO:0000256" key="1">
    <source>
        <dbReference type="SAM" id="MobiDB-lite"/>
    </source>
</evidence>